<sequence length="312" mass="33636">MQSEEDTQQQQHQAAVDMTPNGPNLFPILDLPTEVRLQVYKWVHLQHPIRAERSIAYVCRRVVAAGEGALEDSGSLILKVGTSLLSPHRPWAAIPTALLQTCRQVHTEARALALEENELDFSSLSPTKNSHSHAGLPGLWAARACTSRLLPQPWQRDALRYARLEVTAWDLVLPGGGAVAAWVGLCGLWAAGLRGLRLKIQSGGGGLFGRNWVVWEGAVGGGDGVGSQEDNNNNNNSGGGGGVGRGELIPLHVVLAGLRLLKALRQLEIELALPSWDAERKLAWCGMLGEGLNEDRGTTGSRRVDVICVEQV</sequence>
<evidence type="ECO:0008006" key="4">
    <source>
        <dbReference type="Google" id="ProtNLM"/>
    </source>
</evidence>
<evidence type="ECO:0000256" key="1">
    <source>
        <dbReference type="SAM" id="MobiDB-lite"/>
    </source>
</evidence>
<evidence type="ECO:0000313" key="2">
    <source>
        <dbReference type="EMBL" id="KAK7967497.1"/>
    </source>
</evidence>
<reference evidence="2 3" key="1">
    <citation type="submission" date="2023-01" db="EMBL/GenBank/DDBJ databases">
        <title>Analysis of 21 Apiospora genomes using comparative genomics revels a genus with tremendous synthesis potential of carbohydrate active enzymes and secondary metabolites.</title>
        <authorList>
            <person name="Sorensen T."/>
        </authorList>
    </citation>
    <scope>NUCLEOTIDE SEQUENCE [LARGE SCALE GENOMIC DNA]</scope>
    <source>
        <strain evidence="2 3">CBS 24483</strain>
    </source>
</reference>
<dbReference type="PANTHER" id="PTHR42085:SF1">
    <property type="entry name" value="F-BOX DOMAIN-CONTAINING PROTEIN"/>
    <property type="match status" value="1"/>
</dbReference>
<feature type="region of interest" description="Disordered" evidence="1">
    <location>
        <begin position="1"/>
        <end position="20"/>
    </location>
</feature>
<accession>A0ABR1QXR9</accession>
<dbReference type="EMBL" id="JAQQWE010000001">
    <property type="protein sequence ID" value="KAK7967497.1"/>
    <property type="molecule type" value="Genomic_DNA"/>
</dbReference>
<protein>
    <recommendedName>
        <fullName evidence="4">F-box domain-containing protein</fullName>
    </recommendedName>
</protein>
<dbReference type="RefSeq" id="XP_066706889.1">
    <property type="nucleotide sequence ID" value="XM_066837996.1"/>
</dbReference>
<organism evidence="2 3">
    <name type="scientific">Apiospora aurea</name>
    <dbReference type="NCBI Taxonomy" id="335848"/>
    <lineage>
        <taxon>Eukaryota</taxon>
        <taxon>Fungi</taxon>
        <taxon>Dikarya</taxon>
        <taxon>Ascomycota</taxon>
        <taxon>Pezizomycotina</taxon>
        <taxon>Sordariomycetes</taxon>
        <taxon>Xylariomycetidae</taxon>
        <taxon>Amphisphaeriales</taxon>
        <taxon>Apiosporaceae</taxon>
        <taxon>Apiospora</taxon>
    </lineage>
</organism>
<dbReference type="GeneID" id="92071058"/>
<proteinExistence type="predicted"/>
<gene>
    <name evidence="2" type="ORF">PG986_001774</name>
</gene>
<keyword evidence="3" id="KW-1185">Reference proteome</keyword>
<name>A0ABR1QXR9_9PEZI</name>
<evidence type="ECO:0000313" key="3">
    <source>
        <dbReference type="Proteomes" id="UP001391051"/>
    </source>
</evidence>
<dbReference type="Proteomes" id="UP001391051">
    <property type="component" value="Unassembled WGS sequence"/>
</dbReference>
<comment type="caution">
    <text evidence="2">The sequence shown here is derived from an EMBL/GenBank/DDBJ whole genome shotgun (WGS) entry which is preliminary data.</text>
</comment>
<dbReference type="PANTHER" id="PTHR42085">
    <property type="entry name" value="F-BOX DOMAIN-CONTAINING PROTEIN"/>
    <property type="match status" value="1"/>
</dbReference>
<dbReference type="InterPro" id="IPR038883">
    <property type="entry name" value="AN11006-like"/>
</dbReference>